<dbReference type="Proteomes" id="UP000003287">
    <property type="component" value="Unassembled WGS sequence"/>
</dbReference>
<gene>
    <name evidence="1" type="ORF">HMPREF1042_1063</name>
</gene>
<evidence type="ECO:0000313" key="2">
    <source>
        <dbReference type="Proteomes" id="UP000003287"/>
    </source>
</evidence>
<organism evidence="1 2">
    <name type="scientific">Streptococcus constellatus subsp. pharyngis SK1060 = CCUG 46377</name>
    <dbReference type="NCBI Taxonomy" id="1035184"/>
    <lineage>
        <taxon>Bacteria</taxon>
        <taxon>Bacillati</taxon>
        <taxon>Bacillota</taxon>
        <taxon>Bacilli</taxon>
        <taxon>Lactobacillales</taxon>
        <taxon>Streptococcaceae</taxon>
        <taxon>Streptococcus</taxon>
        <taxon>Streptococcus anginosus group</taxon>
    </lineage>
</organism>
<accession>F9P6G3</accession>
<protein>
    <submittedName>
        <fullName evidence="1">Uncharacterized protein</fullName>
    </submittedName>
</protein>
<dbReference type="EMBL" id="AFUP01000003">
    <property type="protein sequence ID" value="EGV09402.1"/>
    <property type="molecule type" value="Genomic_DNA"/>
</dbReference>
<sequence length="60" mass="7036">MNEKRIPKALAKYFTAVQGGSINNNTSDAKDEKIRRLKRISSLRKRLKKRKNIRINQLLL</sequence>
<dbReference type="AlphaFoldDB" id="F9P6G3"/>
<proteinExistence type="predicted"/>
<reference evidence="1 2" key="1">
    <citation type="submission" date="2011-06" db="EMBL/GenBank/DDBJ databases">
        <authorList>
            <person name="Harkins D.M."/>
            <person name="Madupu R."/>
            <person name="Durkin A.S."/>
            <person name="Torralba M."/>
            <person name="Methe B."/>
            <person name="Sutton G.G."/>
            <person name="Nelson K.E."/>
        </authorList>
    </citation>
    <scope>NUCLEOTIDE SEQUENCE [LARGE SCALE GENOMIC DNA]</scope>
    <source>
        <strain evidence="1 2">SK1060</strain>
    </source>
</reference>
<name>F9P6G3_STRCV</name>
<evidence type="ECO:0000313" key="1">
    <source>
        <dbReference type="EMBL" id="EGV09402.1"/>
    </source>
</evidence>